<dbReference type="Pfam" id="PF01565">
    <property type="entry name" value="FAD_binding_4"/>
    <property type="match status" value="1"/>
</dbReference>
<protein>
    <submittedName>
        <fullName evidence="10">FAD-binding and (Fe-S)-binding domain-containing protein</fullName>
    </submittedName>
</protein>
<evidence type="ECO:0000256" key="2">
    <source>
        <dbReference type="ARBA" id="ARBA00022630"/>
    </source>
</evidence>
<evidence type="ECO:0000256" key="6">
    <source>
        <dbReference type="ARBA" id="ARBA00023004"/>
    </source>
</evidence>
<keyword evidence="6" id="KW-0408">Iron</keyword>
<dbReference type="Pfam" id="PF13183">
    <property type="entry name" value="Fer4_8"/>
    <property type="match status" value="1"/>
</dbReference>
<dbReference type="InterPro" id="IPR017900">
    <property type="entry name" value="4Fe4S_Fe_S_CS"/>
</dbReference>
<keyword evidence="4" id="KW-0274">FAD</keyword>
<dbReference type="EMBL" id="BAABDO010000158">
    <property type="protein sequence ID" value="GAA4157593.1"/>
    <property type="molecule type" value="Genomic_DNA"/>
</dbReference>
<evidence type="ECO:0000313" key="10">
    <source>
        <dbReference type="EMBL" id="GAA4157593.1"/>
    </source>
</evidence>
<evidence type="ECO:0000259" key="9">
    <source>
        <dbReference type="PROSITE" id="PS51387"/>
    </source>
</evidence>
<reference evidence="11" key="1">
    <citation type="journal article" date="2019" name="Int. J. Syst. Evol. Microbiol.">
        <title>The Global Catalogue of Microorganisms (GCM) 10K type strain sequencing project: providing services to taxonomists for standard genome sequencing and annotation.</title>
        <authorList>
            <consortium name="The Broad Institute Genomics Platform"/>
            <consortium name="The Broad Institute Genome Sequencing Center for Infectious Disease"/>
            <person name="Wu L."/>
            <person name="Ma J."/>
        </authorList>
    </citation>
    <scope>NUCLEOTIDE SEQUENCE [LARGE SCALE GENOMIC DNA]</scope>
    <source>
        <strain evidence="11">JCM 17316</strain>
    </source>
</reference>
<dbReference type="InterPro" id="IPR009051">
    <property type="entry name" value="Helical_ferredxn"/>
</dbReference>
<feature type="domain" description="4Fe-4S ferredoxin-type" evidence="8">
    <location>
        <begin position="601"/>
        <end position="632"/>
    </location>
</feature>
<keyword evidence="5" id="KW-0560">Oxidoreductase</keyword>
<dbReference type="SUPFAM" id="SSF55103">
    <property type="entry name" value="FAD-linked oxidases, C-terminal domain"/>
    <property type="match status" value="1"/>
</dbReference>
<dbReference type="PANTHER" id="PTHR11748:SF119">
    <property type="entry name" value="D-2-HYDROXYGLUTARATE DEHYDROGENASE"/>
    <property type="match status" value="1"/>
</dbReference>
<name>A0ABP7ZIP0_9ACTN</name>
<evidence type="ECO:0000256" key="5">
    <source>
        <dbReference type="ARBA" id="ARBA00023002"/>
    </source>
</evidence>
<evidence type="ECO:0000259" key="8">
    <source>
        <dbReference type="PROSITE" id="PS51379"/>
    </source>
</evidence>
<dbReference type="InterPro" id="IPR016164">
    <property type="entry name" value="FAD-linked_Oxase-like_C"/>
</dbReference>
<dbReference type="SUPFAM" id="SSF46548">
    <property type="entry name" value="alpha-helical ferredoxin"/>
    <property type="match status" value="1"/>
</dbReference>
<accession>A0ABP7ZIP0</accession>
<feature type="domain" description="FAD-binding PCMH-type" evidence="9">
    <location>
        <begin position="45"/>
        <end position="262"/>
    </location>
</feature>
<dbReference type="InterPro" id="IPR017896">
    <property type="entry name" value="4Fe4S_Fe-S-bd"/>
</dbReference>
<dbReference type="PROSITE" id="PS51379">
    <property type="entry name" value="4FE4S_FER_2"/>
    <property type="match status" value="1"/>
</dbReference>
<keyword evidence="3" id="KW-0479">Metal-binding</keyword>
<gene>
    <name evidence="10" type="ORF">GCM10022416_59200</name>
</gene>
<dbReference type="InterPro" id="IPR004113">
    <property type="entry name" value="FAD-bd_oxidored_4_C"/>
</dbReference>
<keyword evidence="2" id="KW-0285">Flavoprotein</keyword>
<dbReference type="Gene3D" id="3.30.465.10">
    <property type="match status" value="1"/>
</dbReference>
<dbReference type="SUPFAM" id="SSF56176">
    <property type="entry name" value="FAD-binding/transporter-associated domain-like"/>
    <property type="match status" value="1"/>
</dbReference>
<evidence type="ECO:0000256" key="1">
    <source>
        <dbReference type="ARBA" id="ARBA00001974"/>
    </source>
</evidence>
<comment type="caution">
    <text evidence="10">The sequence shown here is derived from an EMBL/GenBank/DDBJ whole genome shotgun (WGS) entry which is preliminary data.</text>
</comment>
<keyword evidence="11" id="KW-1185">Reference proteome</keyword>
<dbReference type="PANTHER" id="PTHR11748">
    <property type="entry name" value="D-LACTATE DEHYDROGENASE"/>
    <property type="match status" value="1"/>
</dbReference>
<sequence length="957" mass="102583">MMGTPVSATDERSFGVGGDLARRLPGVFRTDPTTRAAYSSDASLYRQVPAAVAEPRSAEELARVLEVARDAGLPVTMRGGGTSIAGNSIGTGVVVDTSRHLDRILAIDPDARTAVVQPGVVLDDLRAAAGEYGLTFGPDPSTHSRCTLGGMIGNNSCGSHSVAWGTTSDNVVALTMLTADGRELHVRRGTSGDAALDAELTRLRDAHLAPLRTELGRFGRQVSGYGLHHLLPERGFDVAKALVGSEGTCGVVTEATVRLVPVPNARVLAVLGFPDVFVAAELAPVVAGMGALTVEGMASDMLDALRSQPGRAAAGAELCEGGGWLYCEVGGDSVADAREAAHALVEGVRERLPEVTSVVVDDPRKMRALWWIREAGSGIVTRRPGGGEAWPGWEDSAVPPANLPRYLRDLYALMRRHGFHGVPYGHFGEGCVHLRVDFDLSDEPGVAAYRRFVEHAADLVASYGGTVSGEHGDGRARSELLPRMYSGELLKAFAAFKDVFDPGRLLNPGVLVDPAPLDADLRPGPGRDALPVTPVHALTRDGGSFAAAVHRCVGVGACRSLDAGTMCPSFKVTRDEVHSTRGRARVLAEMLRGRTVDGGWRSPEVLEALDLCLSCKACAHECPVNVDMATYKAEFLHRHYAGRRRPMAHYSMGWLPLWSRMVSGAPARLVNAALARDRVAGVVKRVAGVEPRRQMVRFAQESLQRWFRRRGPRPGDGRTVVLWPDTFTNFHTPEVGRDAVEVLEALGYRVLVPPGRVCCGLTWHSTGQLTVARRVLRHTLDVLEPALAGGLPIVGLEPSCTVMLRAEAPELLPDDDRARKLADGMRTLAEIVAEHDGDWPFAALDARAVAQVHCHQEAKGSYDADRAVLARLGVDPDVVGAGCCGLAGNFGFEPGHWEVSQGCAERELYPKVRAASGDDLVLADGFSCRTQIAQGTHREGLHLAQVLARALRYRRRT</sequence>
<comment type="cofactor">
    <cofactor evidence="1">
        <name>FAD</name>
        <dbReference type="ChEBI" id="CHEBI:57692"/>
    </cofactor>
</comment>
<dbReference type="InterPro" id="IPR036318">
    <property type="entry name" value="FAD-bd_PCMH-like_sf"/>
</dbReference>
<dbReference type="InterPro" id="IPR006094">
    <property type="entry name" value="Oxid_FAD_bind_N"/>
</dbReference>
<evidence type="ECO:0000256" key="4">
    <source>
        <dbReference type="ARBA" id="ARBA00022827"/>
    </source>
</evidence>
<dbReference type="Pfam" id="PF02754">
    <property type="entry name" value="CCG"/>
    <property type="match status" value="1"/>
</dbReference>
<evidence type="ECO:0000256" key="7">
    <source>
        <dbReference type="ARBA" id="ARBA00023014"/>
    </source>
</evidence>
<dbReference type="InterPro" id="IPR016169">
    <property type="entry name" value="FAD-bd_PCMH_sub2"/>
</dbReference>
<dbReference type="Pfam" id="PF02913">
    <property type="entry name" value="FAD-oxidase_C"/>
    <property type="match status" value="1"/>
</dbReference>
<organism evidence="10 11">
    <name type="scientific">Actinomadura keratinilytica</name>
    <dbReference type="NCBI Taxonomy" id="547461"/>
    <lineage>
        <taxon>Bacteria</taxon>
        <taxon>Bacillati</taxon>
        <taxon>Actinomycetota</taxon>
        <taxon>Actinomycetes</taxon>
        <taxon>Streptosporangiales</taxon>
        <taxon>Thermomonosporaceae</taxon>
        <taxon>Actinomadura</taxon>
    </lineage>
</organism>
<dbReference type="Gene3D" id="1.10.1060.10">
    <property type="entry name" value="Alpha-helical ferredoxin"/>
    <property type="match status" value="1"/>
</dbReference>
<dbReference type="Proteomes" id="UP001500266">
    <property type="component" value="Unassembled WGS sequence"/>
</dbReference>
<proteinExistence type="predicted"/>
<dbReference type="PROSITE" id="PS00198">
    <property type="entry name" value="4FE4S_FER_1"/>
    <property type="match status" value="1"/>
</dbReference>
<dbReference type="PROSITE" id="PS51387">
    <property type="entry name" value="FAD_PCMH"/>
    <property type="match status" value="1"/>
</dbReference>
<evidence type="ECO:0000256" key="3">
    <source>
        <dbReference type="ARBA" id="ARBA00022723"/>
    </source>
</evidence>
<dbReference type="Gene3D" id="3.30.70.2740">
    <property type="match status" value="1"/>
</dbReference>
<dbReference type="InterPro" id="IPR016166">
    <property type="entry name" value="FAD-bd_PCMH"/>
</dbReference>
<dbReference type="InterPro" id="IPR004017">
    <property type="entry name" value="Cys_rich_dom"/>
</dbReference>
<keyword evidence="7" id="KW-0411">Iron-sulfur</keyword>
<evidence type="ECO:0000313" key="11">
    <source>
        <dbReference type="Proteomes" id="UP001500266"/>
    </source>
</evidence>